<keyword evidence="1 8" id="KW-0963">Cytoplasm</keyword>
<evidence type="ECO:0000256" key="3">
    <source>
        <dbReference type="ARBA" id="ARBA00022723"/>
    </source>
</evidence>
<keyword evidence="13" id="KW-1185">Reference proteome</keyword>
<dbReference type="InterPro" id="IPR048583">
    <property type="entry name" value="RNase_E_G_thioredoxin-like"/>
</dbReference>
<feature type="compositionally biased region" description="Basic and acidic residues" evidence="9">
    <location>
        <begin position="1001"/>
        <end position="1017"/>
    </location>
</feature>
<dbReference type="GO" id="GO:0000287">
    <property type="term" value="F:magnesium ion binding"/>
    <property type="evidence" value="ECO:0007669"/>
    <property type="project" value="UniProtKB-UniRule"/>
</dbReference>
<dbReference type="GO" id="GO:0008995">
    <property type="term" value="F:ribonuclease E activity"/>
    <property type="evidence" value="ECO:0007669"/>
    <property type="project" value="UniProtKB-EC"/>
</dbReference>
<keyword evidence="8" id="KW-0997">Cell inner membrane</keyword>
<feature type="domain" description="RNase E/G thioredoxin-like" evidence="11">
    <location>
        <begin position="642"/>
        <end position="726"/>
    </location>
</feature>
<feature type="binding site" evidence="8">
    <location>
        <position position="585"/>
    </location>
    <ligand>
        <name>Mg(2+)</name>
        <dbReference type="ChEBI" id="CHEBI:18420"/>
        <note>catalytic</note>
    </ligand>
</feature>
<dbReference type="RefSeq" id="WP_013420633.1">
    <property type="nucleotide sequence ID" value="NC_014664.1"/>
</dbReference>
<comment type="cofactor">
    <cofactor evidence="8">
        <name>Mg(2+)</name>
        <dbReference type="ChEBI" id="CHEBI:18420"/>
    </cofactor>
    <text evidence="8">Binds 1 Mg(2+) ion per subunit.</text>
</comment>
<dbReference type="HOGENOM" id="CLU_003468_5_0_5"/>
<feature type="region of interest" description="Disordered" evidence="9">
    <location>
        <begin position="935"/>
        <end position="1049"/>
    </location>
</feature>
<dbReference type="Gene3D" id="2.40.50.140">
    <property type="entry name" value="Nucleic acid-binding proteins"/>
    <property type="match status" value="2"/>
</dbReference>
<dbReference type="EC" id="3.1.26.12" evidence="8"/>
<dbReference type="EMBL" id="CP002292">
    <property type="protein sequence ID" value="ADP72266.1"/>
    <property type="molecule type" value="Genomic_DNA"/>
</dbReference>
<comment type="catalytic activity">
    <reaction evidence="8">
        <text>Endonucleolytic cleavage of single-stranded RNA in A- and U-rich regions.</text>
        <dbReference type="EC" id="3.1.26.12"/>
    </reaction>
</comment>
<dbReference type="SUPFAM" id="SSF50249">
    <property type="entry name" value="Nucleic acid-binding proteins"/>
    <property type="match status" value="1"/>
</dbReference>
<dbReference type="STRING" id="648757.Rvan_3063"/>
<reference evidence="13" key="1">
    <citation type="journal article" date="2011" name="J. Bacteriol.">
        <title>Genome sequences of eight morphologically diverse alphaproteobacteria.</title>
        <authorList>
            <consortium name="US DOE Joint Genome Institute"/>
            <person name="Brown P.J."/>
            <person name="Kysela D.T."/>
            <person name="Buechlein A."/>
            <person name="Hemmerich C."/>
            <person name="Brun Y.V."/>
        </authorList>
    </citation>
    <scope>NUCLEOTIDE SEQUENCE [LARGE SCALE GENOMIC DNA]</scope>
    <source>
        <strain evidence="13">ATCC 17100 / ATH 3.1.1 / DSM 162 / LMG 4299</strain>
    </source>
</reference>
<evidence type="ECO:0000256" key="9">
    <source>
        <dbReference type="SAM" id="MobiDB-lite"/>
    </source>
</evidence>
<dbReference type="eggNOG" id="COG1530">
    <property type="taxonomic scope" value="Bacteria"/>
</dbReference>
<feature type="compositionally biased region" description="Low complexity" evidence="9">
    <location>
        <begin position="958"/>
        <end position="987"/>
    </location>
</feature>
<proteinExistence type="inferred from homology"/>
<feature type="compositionally biased region" description="Low complexity" evidence="9">
    <location>
        <begin position="759"/>
        <end position="770"/>
    </location>
</feature>
<feature type="region of interest" description="Disordered" evidence="9">
    <location>
        <begin position="750"/>
        <end position="887"/>
    </location>
</feature>
<evidence type="ECO:0000313" key="12">
    <source>
        <dbReference type="EMBL" id="ADP72266.1"/>
    </source>
</evidence>
<evidence type="ECO:0000256" key="2">
    <source>
        <dbReference type="ARBA" id="ARBA00022722"/>
    </source>
</evidence>
<feature type="compositionally biased region" description="Basic and acidic residues" evidence="9">
    <location>
        <begin position="839"/>
        <end position="854"/>
    </location>
</feature>
<comment type="similarity">
    <text evidence="8">Belongs to the RNase E/G family. RNase E subfamily.</text>
</comment>
<dbReference type="GO" id="GO:0006364">
    <property type="term" value="P:rRNA processing"/>
    <property type="evidence" value="ECO:0007669"/>
    <property type="project" value="UniProtKB-UniRule"/>
</dbReference>
<feature type="compositionally biased region" description="Acidic residues" evidence="9">
    <location>
        <begin position="808"/>
        <end position="826"/>
    </location>
</feature>
<comment type="function">
    <text evidence="8">Endoribonuclease that plays a central role in RNA processing and decay. Required for the maturation of 5S and 16S rRNAs and the majority of tRNAs. Also involved in the degradation of most mRNAs.</text>
</comment>
<dbReference type="InterPro" id="IPR028878">
    <property type="entry name" value="RNase_E"/>
</dbReference>
<dbReference type="Gene3D" id="3.40.1260.20">
    <property type="entry name" value="Ribonuclease E, catalytic domain"/>
    <property type="match status" value="1"/>
</dbReference>
<dbReference type="GO" id="GO:0019843">
    <property type="term" value="F:rRNA binding"/>
    <property type="evidence" value="ECO:0007669"/>
    <property type="project" value="UniProtKB-KW"/>
</dbReference>
<dbReference type="Pfam" id="PF20833">
    <property type="entry name" value="RNase_E_G_Thio"/>
    <property type="match status" value="1"/>
</dbReference>
<evidence type="ECO:0000256" key="8">
    <source>
        <dbReference type="HAMAP-Rule" id="MF_00970"/>
    </source>
</evidence>
<feature type="region of interest" description="Required for zinc-mediated homotetramerization and catalytic activity" evidence="8">
    <location>
        <begin position="643"/>
        <end position="646"/>
    </location>
</feature>
<comment type="subunit">
    <text evidence="8">Homotetramer formed by a dimer of dimers.</text>
</comment>
<dbReference type="GO" id="GO:0006402">
    <property type="term" value="P:mRNA catabolic process"/>
    <property type="evidence" value="ECO:0007669"/>
    <property type="project" value="UniProtKB-UniRule"/>
</dbReference>
<dbReference type="PANTHER" id="PTHR30001:SF1">
    <property type="entry name" value="RIBONUCLEASE E_G-LIKE PROTEIN, CHLOROPLASTIC"/>
    <property type="match status" value="1"/>
</dbReference>
<name>E3I0E8_RHOVT</name>
<feature type="region of interest" description="Disordered" evidence="9">
    <location>
        <begin position="94"/>
        <end position="304"/>
    </location>
</feature>
<keyword evidence="7 8" id="KW-0694">RNA-binding</keyword>
<evidence type="ECO:0000256" key="1">
    <source>
        <dbReference type="ARBA" id="ARBA00022490"/>
    </source>
</evidence>
<dbReference type="GO" id="GO:0009898">
    <property type="term" value="C:cytoplasmic side of plasma membrane"/>
    <property type="evidence" value="ECO:0007669"/>
    <property type="project" value="UniProtKB-UniRule"/>
</dbReference>
<accession>E3I0E8</accession>
<keyword evidence="4 8" id="KW-0255">Endonuclease</keyword>
<feature type="binding site" evidence="8">
    <location>
        <position position="646"/>
    </location>
    <ligand>
        <name>Zn(2+)</name>
        <dbReference type="ChEBI" id="CHEBI:29105"/>
        <note>ligand shared between dimeric partners</note>
    </ligand>
</feature>
<feature type="compositionally biased region" description="Basic residues" evidence="9">
    <location>
        <begin position="855"/>
        <end position="867"/>
    </location>
</feature>
<gene>
    <name evidence="8" type="primary">rne</name>
    <name evidence="12" type="ordered locus">Rvan_3063</name>
</gene>
<dbReference type="PANTHER" id="PTHR30001">
    <property type="entry name" value="RIBONUCLEASE"/>
    <property type="match status" value="1"/>
</dbReference>
<dbReference type="HAMAP" id="MF_00970">
    <property type="entry name" value="RNase_E"/>
    <property type="match status" value="1"/>
</dbReference>
<keyword evidence="8" id="KW-0472">Membrane</keyword>
<dbReference type="GO" id="GO:0005737">
    <property type="term" value="C:cytoplasm"/>
    <property type="evidence" value="ECO:0007669"/>
    <property type="project" value="UniProtKB-SubCell"/>
</dbReference>
<dbReference type="AlphaFoldDB" id="E3I0E8"/>
<dbReference type="GO" id="GO:0000049">
    <property type="term" value="F:tRNA binding"/>
    <property type="evidence" value="ECO:0007669"/>
    <property type="project" value="UniProtKB-KW"/>
</dbReference>
<keyword evidence="3 8" id="KW-0479">Metal-binding</keyword>
<evidence type="ECO:0000256" key="4">
    <source>
        <dbReference type="ARBA" id="ARBA00022759"/>
    </source>
</evidence>
<feature type="compositionally biased region" description="Basic residues" evidence="9">
    <location>
        <begin position="777"/>
        <end position="787"/>
    </location>
</feature>
<keyword evidence="8" id="KW-0819">tRNA processing</keyword>
<dbReference type="InterPro" id="IPR019307">
    <property type="entry name" value="RNA-bd_AU-1/RNase_E/G"/>
</dbReference>
<keyword evidence="6 8" id="KW-0460">Magnesium</keyword>
<dbReference type="OrthoDB" id="9804278at2"/>
<feature type="compositionally biased region" description="Acidic residues" evidence="9">
    <location>
        <begin position="223"/>
        <end position="261"/>
    </location>
</feature>
<evidence type="ECO:0000313" key="13">
    <source>
        <dbReference type="Proteomes" id="UP000001399"/>
    </source>
</evidence>
<keyword evidence="8" id="KW-0698">rRNA processing</keyword>
<comment type="cofactor">
    <cofactor evidence="8">
        <name>Zn(2+)</name>
        <dbReference type="ChEBI" id="CHEBI:29105"/>
    </cofactor>
    <text evidence="8">Binds 2 Zn(2+) ions per homotetramer.</text>
</comment>
<organism evidence="12 13">
    <name type="scientific">Rhodomicrobium vannielii (strain ATCC 17100 / DSM 162 / LMG 4299 / NCIMB 10020 / ATH 3.1.1)</name>
    <dbReference type="NCBI Taxonomy" id="648757"/>
    <lineage>
        <taxon>Bacteria</taxon>
        <taxon>Pseudomonadati</taxon>
        <taxon>Pseudomonadota</taxon>
        <taxon>Alphaproteobacteria</taxon>
        <taxon>Hyphomicrobiales</taxon>
        <taxon>Hyphomicrobiaceae</taxon>
        <taxon>Rhodomicrobium</taxon>
    </lineage>
</organism>
<dbReference type="Pfam" id="PF10150">
    <property type="entry name" value="RNase_E_G"/>
    <property type="match status" value="1"/>
</dbReference>
<feature type="compositionally biased region" description="Polar residues" evidence="9">
    <location>
        <begin position="123"/>
        <end position="135"/>
    </location>
</feature>
<feature type="binding site" evidence="8">
    <location>
        <position position="542"/>
    </location>
    <ligand>
        <name>Mg(2+)</name>
        <dbReference type="ChEBI" id="CHEBI:18420"/>
        <note>catalytic</note>
    </ligand>
</feature>
<evidence type="ECO:0000259" key="11">
    <source>
        <dbReference type="Pfam" id="PF20833"/>
    </source>
</evidence>
<feature type="compositionally biased region" description="Basic and acidic residues" evidence="9">
    <location>
        <begin position="208"/>
        <end position="222"/>
    </location>
</feature>
<dbReference type="NCBIfam" id="TIGR00757">
    <property type="entry name" value="RNaseEG"/>
    <property type="match status" value="1"/>
</dbReference>
<keyword evidence="8" id="KW-0699">rRNA-binding</keyword>
<feature type="domain" description="RNA-binding protein AU-1/Ribonuclease E/G" evidence="10">
    <location>
        <begin position="360"/>
        <end position="630"/>
    </location>
</feature>
<dbReference type="Proteomes" id="UP000001399">
    <property type="component" value="Chromosome"/>
</dbReference>
<keyword evidence="5 8" id="KW-0378">Hydrolase</keyword>
<comment type="subcellular location">
    <subcellularLocation>
        <location evidence="8">Cytoplasm</location>
    </subcellularLocation>
    <subcellularLocation>
        <location evidence="8">Cell inner membrane</location>
        <topology evidence="8">Peripheral membrane protein</topology>
        <orientation evidence="8">Cytoplasmic side</orientation>
    </subcellularLocation>
</comment>
<protein>
    <recommendedName>
        <fullName evidence="8">Ribonuclease E</fullName>
        <shortName evidence="8">RNase E</shortName>
        <ecNumber evidence="8">3.1.26.12</ecNumber>
    </recommendedName>
</protein>
<dbReference type="GO" id="GO:0008033">
    <property type="term" value="P:tRNA processing"/>
    <property type="evidence" value="ECO:0007669"/>
    <property type="project" value="UniProtKB-UniRule"/>
</dbReference>
<keyword evidence="8" id="KW-0820">tRNA-binding</keyword>
<dbReference type="InterPro" id="IPR004659">
    <property type="entry name" value="RNase_E/G"/>
</dbReference>
<keyword evidence="2 8" id="KW-0540">Nuclease</keyword>
<evidence type="ECO:0000256" key="6">
    <source>
        <dbReference type="ARBA" id="ARBA00022842"/>
    </source>
</evidence>
<dbReference type="InterPro" id="IPR012340">
    <property type="entry name" value="NA-bd_OB-fold"/>
</dbReference>
<evidence type="ECO:0000256" key="5">
    <source>
        <dbReference type="ARBA" id="ARBA00022801"/>
    </source>
</evidence>
<feature type="binding site" evidence="8">
    <location>
        <position position="643"/>
    </location>
    <ligand>
        <name>Zn(2+)</name>
        <dbReference type="ChEBI" id="CHEBI:29105"/>
        <note>ligand shared between dimeric partners</note>
    </ligand>
</feature>
<keyword evidence="8" id="KW-0862">Zinc</keyword>
<feature type="compositionally biased region" description="Low complexity" evidence="9">
    <location>
        <begin position="154"/>
        <end position="169"/>
    </location>
</feature>
<evidence type="ECO:0000256" key="7">
    <source>
        <dbReference type="ARBA" id="ARBA00022884"/>
    </source>
</evidence>
<sequence length="1049" mass="114331">MANKMLIDATHPEETRVVVTRGNRVEEFDYESASRKQLRGNIYLAKVARIEPSLQAAFVNYGGNRHGFLAFAEIHPDYYQIPVAVREQLMKEEAADRQGRYRDAGESRPNRRSSDKAPEAEGGTQTSNESGNGESQPDVAAAAGEAPSEDVRAEFAAAVDAAPTDQADAGETAPEEKTAGEPGNGGAIALDAVLPPTLYEEFTAAISRGEEARDEIPSHPDDVEGGPDSEDDEADEDDDELEDEDSDDDADEEDDDDEVEDAADKQPRAKHRSRDDDAGDDDSGSASDDGGIISVPESATPAPVEVVGSEDALEELPQRHKRRWRHYKIQEVIKRNQIVLIQVVKEERGSKGAALTTYLSLAGRYTVLMPNTASGGGISRKITVPADRKRLKEIAQELDVPEGMGLIIRTAGASRTKAEIKRDFEYLLRLWENVRDLTLKSTAPCLVYEEGDLIKRSIRDLYNKDIDEILVAGDEAHHEAREFMRMLMPSHAKNVLLYKEPEPIFTKYEVERQLNQMFSPVVTLKSGGYIVLNQTEALVAIDVNSGRSTREYSIEDTALKTNMEAAEEVARQVRLRDLAGLIVIDFIDMDERRNNRSVERKLKESLRHDRARIQVGHISHFGLMEMSRQRLRQGVVEVSTVPCPVCQGVGHIRSIESVALMILRSIEDHLRTQGAANITLTASTEAALYILNNKRSYLRDIELRYGVTIVLQPDDKAHGAHFVLERGAEAVPPVVGDSRVVHMETASLAQADEEEEAEPASSPAAAATAEGEGEKRTSRRKRRRRRGRGDAAADAPLPNGHTVSMAEGSDDDDDDDDDTDGADEGVTEAGAQAVAAVNGEDRRESAEERQDGQFRRNRRRGRRGGRRHRDDFAGQPGEIPGLGEQPEIDFEHGLPVVQSPAAEAVTAEAHADTAPQLEQSVEVAPVEASVAVEAEPKPVQAVGEDATADVASSDPVQSEAVAELAAEVASEPAAEAEAKPEALAAEADAPQSPNADVAEAVEAKPDEPAEEQVKVEAEIAILPPPAPEPKPKPVRTGPPKKGWWQRSVS</sequence>
<dbReference type="GO" id="GO:0008270">
    <property type="term" value="F:zinc ion binding"/>
    <property type="evidence" value="ECO:0007669"/>
    <property type="project" value="UniProtKB-UniRule"/>
</dbReference>
<dbReference type="KEGG" id="rva:Rvan_3063"/>
<evidence type="ECO:0000259" key="10">
    <source>
        <dbReference type="Pfam" id="PF10150"/>
    </source>
</evidence>
<keyword evidence="8" id="KW-1003">Cell membrane</keyword>
<feature type="compositionally biased region" description="Basic and acidic residues" evidence="9">
    <location>
        <begin position="94"/>
        <end position="119"/>
    </location>
</feature>